<dbReference type="RefSeq" id="WP_025392097.1">
    <property type="nucleotide sequence ID" value="NZ_FMYU01000003.1"/>
</dbReference>
<feature type="transmembrane region" description="Helical" evidence="17">
    <location>
        <begin position="32"/>
        <end position="51"/>
    </location>
</feature>
<keyword evidence="10" id="KW-0443">Lipid metabolism</keyword>
<comment type="similarity">
    <text evidence="3 16">Belongs to the CDP-alcohol phosphatidyltransferase class-I family.</text>
</comment>
<dbReference type="AlphaFoldDB" id="A0A1G6K2F3"/>
<comment type="catalytic activity">
    <reaction evidence="14">
        <text>a CDP-1,2-diacyl-sn-glycerol + sn-glycerol 3-phosphate = a 1,2-diacyl-sn-glycero-3-phospho-(1'-sn-glycero-3'-phosphate) + CMP + H(+)</text>
        <dbReference type="Rhea" id="RHEA:12593"/>
        <dbReference type="ChEBI" id="CHEBI:15378"/>
        <dbReference type="ChEBI" id="CHEBI:57597"/>
        <dbReference type="ChEBI" id="CHEBI:58332"/>
        <dbReference type="ChEBI" id="CHEBI:60110"/>
        <dbReference type="ChEBI" id="CHEBI:60377"/>
        <dbReference type="EC" id="2.7.8.5"/>
    </reaction>
</comment>
<reference evidence="19" key="1">
    <citation type="submission" date="2016-10" db="EMBL/GenBank/DDBJ databases">
        <authorList>
            <person name="Varghese N."/>
            <person name="Submissions S."/>
        </authorList>
    </citation>
    <scope>NUCLEOTIDE SEQUENCE [LARGE SCALE GENOMIC DNA]</scope>
    <source>
        <strain evidence="19">DSM 8415</strain>
    </source>
</reference>
<dbReference type="InterPro" id="IPR000462">
    <property type="entry name" value="CDP-OH_P_trans"/>
</dbReference>
<dbReference type="EC" id="2.7.8.5" evidence="4 15"/>
<dbReference type="PIRSF" id="PIRSF000847">
    <property type="entry name" value="Phos_ph_gly_syn"/>
    <property type="match status" value="1"/>
</dbReference>
<evidence type="ECO:0000256" key="16">
    <source>
        <dbReference type="RuleBase" id="RU003750"/>
    </source>
</evidence>
<dbReference type="Proteomes" id="UP000199411">
    <property type="component" value="Unassembled WGS sequence"/>
</dbReference>
<dbReference type="EMBL" id="FMYU01000003">
    <property type="protein sequence ID" value="SDC25180.1"/>
    <property type="molecule type" value="Genomic_DNA"/>
</dbReference>
<protein>
    <recommendedName>
        <fullName evidence="5 15">CDP-diacylglycerol--glycerol-3-phosphate 3-phosphatidyltransferase</fullName>
        <ecNumber evidence="4 15">2.7.8.5</ecNumber>
    </recommendedName>
</protein>
<dbReference type="PANTHER" id="PTHR14269:SF62">
    <property type="entry name" value="CDP-DIACYLGLYCEROL--GLYCEROL-3-PHOSPHATE 3-PHOSPHATIDYLTRANSFERASE 1, CHLOROPLASTIC"/>
    <property type="match status" value="1"/>
</dbReference>
<evidence type="ECO:0000256" key="8">
    <source>
        <dbReference type="ARBA" id="ARBA00022692"/>
    </source>
</evidence>
<sequence>MVVYKSIPNVLSITRIIITIPVILLLEFHHNYTALVLFLIGAISDYLDGYLARKKKLVSNLGKLLDPLADKIFVISLFVAMIKIINIPYWLVLIIIFREFAVTGLRAQLAAKNFILPALIQGKVKTFSQFIALGFLIVGYQNKFFFEIGMIFLYITVITTLTSGIEYYIKYWKAINE</sequence>
<evidence type="ECO:0000256" key="2">
    <source>
        <dbReference type="ARBA" id="ARBA00005042"/>
    </source>
</evidence>
<dbReference type="PROSITE" id="PS00379">
    <property type="entry name" value="CDP_ALCOHOL_P_TRANSF"/>
    <property type="match status" value="1"/>
</dbReference>
<evidence type="ECO:0000256" key="5">
    <source>
        <dbReference type="ARBA" id="ARBA00014944"/>
    </source>
</evidence>
<evidence type="ECO:0000256" key="9">
    <source>
        <dbReference type="ARBA" id="ARBA00022989"/>
    </source>
</evidence>
<keyword evidence="9 17" id="KW-1133">Transmembrane helix</keyword>
<evidence type="ECO:0000256" key="3">
    <source>
        <dbReference type="ARBA" id="ARBA00010441"/>
    </source>
</evidence>
<keyword evidence="7 16" id="KW-0808">Transferase</keyword>
<feature type="transmembrane region" description="Helical" evidence="17">
    <location>
        <begin position="72"/>
        <end position="97"/>
    </location>
</feature>
<dbReference type="OrthoDB" id="9796672at2"/>
<name>A0A1G6K2F3_9BACT</name>
<evidence type="ECO:0000256" key="15">
    <source>
        <dbReference type="NCBIfam" id="TIGR00560"/>
    </source>
</evidence>
<evidence type="ECO:0000256" key="6">
    <source>
        <dbReference type="ARBA" id="ARBA00022516"/>
    </source>
</evidence>
<evidence type="ECO:0000256" key="4">
    <source>
        <dbReference type="ARBA" id="ARBA00013170"/>
    </source>
</evidence>
<evidence type="ECO:0000256" key="14">
    <source>
        <dbReference type="ARBA" id="ARBA00048586"/>
    </source>
</evidence>
<evidence type="ECO:0000256" key="17">
    <source>
        <dbReference type="SAM" id="Phobius"/>
    </source>
</evidence>
<dbReference type="GO" id="GO:0008444">
    <property type="term" value="F:CDP-diacylglycerol-glycerol-3-phosphate 3-phosphatidyltransferase activity"/>
    <property type="evidence" value="ECO:0007669"/>
    <property type="project" value="UniProtKB-UniRule"/>
</dbReference>
<proteinExistence type="inferred from homology"/>
<dbReference type="NCBIfam" id="TIGR00560">
    <property type="entry name" value="pgsA"/>
    <property type="match status" value="1"/>
</dbReference>
<dbReference type="InterPro" id="IPR050324">
    <property type="entry name" value="CDP-alcohol_PTase-I"/>
</dbReference>
<dbReference type="PANTHER" id="PTHR14269">
    <property type="entry name" value="CDP-DIACYLGLYCEROL--GLYCEROL-3-PHOSPHATE 3-PHOSPHATIDYLTRANSFERASE-RELATED"/>
    <property type="match status" value="1"/>
</dbReference>
<keyword evidence="13" id="KW-1208">Phospholipid metabolism</keyword>
<evidence type="ECO:0000313" key="19">
    <source>
        <dbReference type="Proteomes" id="UP000199411"/>
    </source>
</evidence>
<evidence type="ECO:0000256" key="1">
    <source>
        <dbReference type="ARBA" id="ARBA00004141"/>
    </source>
</evidence>
<dbReference type="Pfam" id="PF01066">
    <property type="entry name" value="CDP-OH_P_transf"/>
    <property type="match status" value="1"/>
</dbReference>
<gene>
    <name evidence="18" type="ORF">SAMN05660835_00543</name>
</gene>
<keyword evidence="11 17" id="KW-0472">Membrane</keyword>
<dbReference type="GO" id="GO:0016020">
    <property type="term" value="C:membrane"/>
    <property type="evidence" value="ECO:0007669"/>
    <property type="project" value="UniProtKB-SubCell"/>
</dbReference>
<comment type="pathway">
    <text evidence="2">Phospholipid metabolism; phosphatidylglycerol biosynthesis; phosphatidylglycerol from CDP-diacylglycerol: step 1/2.</text>
</comment>
<keyword evidence="19" id="KW-1185">Reference proteome</keyword>
<evidence type="ECO:0000313" key="18">
    <source>
        <dbReference type="EMBL" id="SDC25180.1"/>
    </source>
</evidence>
<evidence type="ECO:0000256" key="13">
    <source>
        <dbReference type="ARBA" id="ARBA00023264"/>
    </source>
</evidence>
<evidence type="ECO:0000256" key="11">
    <source>
        <dbReference type="ARBA" id="ARBA00023136"/>
    </source>
</evidence>
<feature type="transmembrane region" description="Helical" evidence="17">
    <location>
        <begin position="144"/>
        <end position="169"/>
    </location>
</feature>
<dbReference type="InterPro" id="IPR043130">
    <property type="entry name" value="CDP-OH_PTrfase_TM_dom"/>
</dbReference>
<keyword evidence="8 17" id="KW-0812">Transmembrane</keyword>
<evidence type="ECO:0000256" key="10">
    <source>
        <dbReference type="ARBA" id="ARBA00023098"/>
    </source>
</evidence>
<dbReference type="GO" id="GO:0046474">
    <property type="term" value="P:glycerophospholipid biosynthetic process"/>
    <property type="evidence" value="ECO:0007669"/>
    <property type="project" value="TreeGrafter"/>
</dbReference>
<evidence type="ECO:0000256" key="12">
    <source>
        <dbReference type="ARBA" id="ARBA00023209"/>
    </source>
</evidence>
<organism evidence="18 19">
    <name type="scientific">Desulfurella multipotens</name>
    <dbReference type="NCBI Taxonomy" id="79269"/>
    <lineage>
        <taxon>Bacteria</taxon>
        <taxon>Pseudomonadati</taxon>
        <taxon>Campylobacterota</taxon>
        <taxon>Desulfurellia</taxon>
        <taxon>Desulfurellales</taxon>
        <taxon>Desulfurellaceae</taxon>
        <taxon>Desulfurella</taxon>
    </lineage>
</organism>
<evidence type="ECO:0000256" key="7">
    <source>
        <dbReference type="ARBA" id="ARBA00022679"/>
    </source>
</evidence>
<keyword evidence="12" id="KW-0594">Phospholipid biosynthesis</keyword>
<dbReference type="Gene3D" id="1.20.120.1760">
    <property type="match status" value="1"/>
</dbReference>
<comment type="subcellular location">
    <subcellularLocation>
        <location evidence="1">Membrane</location>
        <topology evidence="1">Multi-pass membrane protein</topology>
    </subcellularLocation>
</comment>
<dbReference type="InterPro" id="IPR048254">
    <property type="entry name" value="CDP_ALCOHOL_P_TRANSF_CS"/>
</dbReference>
<keyword evidence="6" id="KW-0444">Lipid biosynthesis</keyword>
<accession>A0A1G6K2F3</accession>
<dbReference type="InterPro" id="IPR004570">
    <property type="entry name" value="Phosphatidylglycerol_P_synth"/>
</dbReference>